<accession>A0ABX7EW13</accession>
<dbReference type="Pfam" id="PF00353">
    <property type="entry name" value="HemolysinCabind"/>
    <property type="match status" value="3"/>
</dbReference>
<feature type="region of interest" description="Disordered" evidence="2">
    <location>
        <begin position="565"/>
        <end position="584"/>
    </location>
</feature>
<dbReference type="PANTHER" id="PTHR34677:SF3">
    <property type="entry name" value="BACTERIAL IG-LIKE DOMAIN-CONTAINING PROTEIN"/>
    <property type="match status" value="1"/>
</dbReference>
<evidence type="ECO:0000256" key="1">
    <source>
        <dbReference type="ARBA" id="ARBA00022729"/>
    </source>
</evidence>
<dbReference type="SUPFAM" id="SSF51120">
    <property type="entry name" value="beta-Roll"/>
    <property type="match status" value="1"/>
</dbReference>
<protein>
    <submittedName>
        <fullName evidence="4">VWA domain-containing protein</fullName>
    </submittedName>
</protein>
<dbReference type="InterPro" id="IPR002035">
    <property type="entry name" value="VWF_A"/>
</dbReference>
<feature type="compositionally biased region" description="Low complexity" evidence="2">
    <location>
        <begin position="407"/>
        <end position="416"/>
    </location>
</feature>
<dbReference type="Gene3D" id="2.150.10.10">
    <property type="entry name" value="Serralysin-like metalloprotease, C-terminal"/>
    <property type="match status" value="2"/>
</dbReference>
<dbReference type="Gene3D" id="3.40.50.410">
    <property type="entry name" value="von Willebrand factor, type A domain"/>
    <property type="match status" value="1"/>
</dbReference>
<dbReference type="InterPro" id="IPR001343">
    <property type="entry name" value="Hemolysn_Ca-bd"/>
</dbReference>
<name>A0ABX7EW13_9HYPH</name>
<feature type="region of interest" description="Disordered" evidence="2">
    <location>
        <begin position="355"/>
        <end position="416"/>
    </location>
</feature>
<dbReference type="RefSeq" id="WP_203019602.1">
    <property type="nucleotide sequence ID" value="NZ_CP032405.1"/>
</dbReference>
<evidence type="ECO:0000256" key="2">
    <source>
        <dbReference type="SAM" id="MobiDB-lite"/>
    </source>
</evidence>
<reference evidence="4 5" key="1">
    <citation type="submission" date="2018-09" db="EMBL/GenBank/DDBJ databases">
        <title>Rhizobium sp. MAE2-X.</title>
        <authorList>
            <person name="Lee Y."/>
            <person name="Jeon C.O."/>
        </authorList>
    </citation>
    <scope>NUCLEOTIDE SEQUENCE [LARGE SCALE GENOMIC DNA]</scope>
    <source>
        <strain evidence="4 5">MAE2-X</strain>
    </source>
</reference>
<dbReference type="SUPFAM" id="SSF53300">
    <property type="entry name" value="vWA-like"/>
    <property type="match status" value="1"/>
</dbReference>
<feature type="domain" description="VWFA" evidence="3">
    <location>
        <begin position="1523"/>
        <end position="1617"/>
    </location>
</feature>
<dbReference type="EMBL" id="CP032405">
    <property type="protein sequence ID" value="QRF51715.1"/>
    <property type="molecule type" value="Genomic_DNA"/>
</dbReference>
<evidence type="ECO:0000313" key="4">
    <source>
        <dbReference type="EMBL" id="QRF51715.1"/>
    </source>
</evidence>
<proteinExistence type="predicted"/>
<evidence type="ECO:0000259" key="3">
    <source>
        <dbReference type="PROSITE" id="PS50234"/>
    </source>
</evidence>
<dbReference type="Pfam" id="PF13519">
    <property type="entry name" value="VWA_2"/>
    <property type="match status" value="1"/>
</dbReference>
<keyword evidence="1" id="KW-0732">Signal</keyword>
<dbReference type="Pfam" id="PF19078">
    <property type="entry name" value="Big_12"/>
    <property type="match status" value="5"/>
</dbReference>
<dbReference type="PRINTS" id="PR00313">
    <property type="entry name" value="CABNDNGRPT"/>
</dbReference>
<dbReference type="Gene3D" id="2.60.40.1220">
    <property type="match status" value="1"/>
</dbReference>
<feature type="compositionally biased region" description="Polar residues" evidence="2">
    <location>
        <begin position="567"/>
        <end position="583"/>
    </location>
</feature>
<sequence>MSIEDPRLSSIDNTSAADEFDSAVEQHLGFASETVEGIEVAQAETPDAGRTDRLPAQQPVNVAAAAIPSEVTANAENIVTLPAGIELDNLEFQVDGQNLVLVLADGTEITVIGGAANIPTFVIGDVELPQVALFAALEESNINVAAGPDGTFSAQGTPSASRNFNDDPIDAGPEDLALADLLGDTSFGDELRTGVVFGGNGRPSIPTPLTTSFIYDEAVIAGGDGVKIISGRLPFNPGRDFGTISAIGFVGASDVDEGDGLKVLGGFTSGGLPITVTSFAPVGAAPSFLALEGRDSAGNLVFTITVTNRITGDFTFELVGKLDHPDAGSNGSQDDLDDLLRLGFTYTVTDRDGDSVTGTFNIDVQDDAPTIGAPVDGSVNEDGLTGKGDEPRLVKRVSDSESDSEGESAGASRAEGSLAIRWGADNDLKSETLGEDGKPIGDDPVGRTVGFTGLDTSSTSAQIQAAIPGLAGLSSDGFPLSYRIEYTKGTDGKWNGGYQLIAYKAFFDGPFEALRIEDDGGPIAEFPYPVEGETIFIVTLNPTTANGSYSFELIGNLDHYAAGGNGSVPSETEASRVSGSETPRNPVDFLDIEIPFTATDSDGDSADGKFTVRVEDDEPSIDLVANNEQEIILQTQDGDTIRSATDYASSTASFGGVFSIASSSFGADGPGRISMSYVLSLTGNNGMDSGLTHDGRDIKLFLINGAVYGKTQSGDLIFSISVDAEGKVTLAQFREIDHSRSDSNGPYTTDIKELADNLVKLTATVTIFDGDGDRASDSETIDLGGNIRFQDDGPRINLVAKDEHKVILQTQDGDTIGSATDYASSKASFGGVFSIASSSFGADGPGRISMSYALSLTGNNGMDSGLNHDGRDIKLFLIDGVVYGKTQSGDVVFSISVNSKGEVTLAQFREIDHSRSDSNGPYTTDIKELANNLVKLTATATIFDDEGDRASDSETIDLGGNIRFQDDGPRINLVAKDEHKVILQTQDGDTIGSATDYASSTASFGGVFSIASSSFGADGPGRISMSYALSLTGNNGMDSGLNHDGRDIKLFLYDGIVYGKTSLGDVVFTISVNSKGEVTLAQLREIDHSRSDSNGPYTGDIKQLANNLVKLTATATIFDDEGDRASDSETIDLGGNIRFQDDGPRINLVANNEQEIILQTQDGDTIGSATDHASSTASFGGVFSIASSSFGADGPGRISMSYALSLTGNNGMDSGLNHDGQNIKLFLYDGIVYGKTQSGDVVFSISVNNKGEVTLTQLREIDHSLSESNGPYTGDIKQLADNLVKLTATATIFDDEGDRARDSETIDLGGNIRFQDDGPSVKSGSLTIKVDEDGLSSAAPDASRPGEVAGTGSAMASGVAGTLTALFDFGADGAHATEAISLKPTTSPIDSGLNSQGADVLIKVIGNTLTGYVAGSPERVVFELKVNANGSYEFKLKGQIDHPSLDDVASGANGEFDNAENAVSLDLSQFIVGKDGDGDTVTLTTGKLVIEIQDDIPVLTTANEAITVIAPEVVDSVPGKVANFVLVLDTSGSIDRDLSTLKAQVQDFLAKVSQSGAKDVRVHLVEFGEEGSAVGTYDLIVNGVVQQNALNQALQDVQNLNDEGGTNYEAGLQQALQWIEGVASTSIDVTSTLKSFDANSGSGYDRAYIIGNGSKQIALVSGWNIPGNQLADLINANGSTTGGFGASSGLSDTDVDPGQMLRFDFGAFDDFDGPNGYANTGNFSGIPVTSATFKLDDNNNPGNTQFQYKIVFTDGTFQSSSVVVGNSSTDVVLTGSGANSGKTIAYVEFTVGYGYGDVDLQSVTTLATQPGTLPNANVNQLIFLSDGEPNMTNNGNANVNQAIAAIQNELLAIKTDADGNAGPDQAFKIEAFGINANNAGLVVLGNVEGGTATNVDTSSTLSAAMQSTLSGLAGTSGQTGQPAVGNFDLGALVAGGADEVVKFSLKAGTAALEAQALSVGGTALTYTVDGNVLTAKAGNVTVFTLSIAANGEGTFTLNKPLDGNAAKAIDFSSIIQAVDADGDGVSLTAEKFVITVTRPDAVPPTVVSITMDDTALKIGDTSTVTIIFSEAVKNFDLNDMSAESGILTDLKSEDGGKTWTAKFTPNADLEDTTNVVSVLASYTDLAGNAGSAATSNNYAVDTLRPTATITVADTSLRIGETSMVTIAFNEEVSGLDIADFTVQNGSLSGLTSADGGKTWTATLTPSANIENAANLIVLNNAGVLDLAGNVGAGTSQSNGYAVDTVRPTATIVINDTSLKIGETSLVTITFSEPVEGLTTADFSVANGVLSAIETTDNITFTAIFTPDVNVEDTSNLIVLDNAGVADTAGNAGTGTTDSNSYAIDTLAPVVQSIEIDDAALKIGDAATVTITFSEAVQGFSNDDVNVSSGTLSTLTTTDGKVWTGTLTPAENTEAATNVITVGTEFSDVAGNAGTGSTSGNYVVDTVRPTVTITLADPNLTFGETSLVTFSFSEAVTDFTNTDLVIQNGTLSPVTSSPDGKTWTAIFTPGSGVNSATNSITLQTNSVFDLAGNGNEGATASGNFTIDTRQAPTDIIWTAVIPGSGLPPSNTKIAQLSVVDPDNASGHVYELVSGPGIEITPSGEVRTINAIANDSVYTIVVKVTDPTGATYLETFNILAGKNQGDTLPVNENDPVLVGDDIVYGWGGNDVLRGGPGDDTLFGQDGNDTLNGGEGRDTLYGGAGNDTLNGGNGDDILVGGAGADTLTGGAGRDTFVFAAGDSTASIGMRSNGDVSGISGYDVITDFNSSDDKLELPVAVRAAANTSGVNGTDSNEAWSEFTTLRSHAIANGVVRFDDSNTFSSSSPVSITNAERLGMAVQYLQRNDLGDAGTTVAFHATLGGIAYTFVYQQSGTDRGADSGYTLVALQGTTISNFNALITSGAADPIILDLDKNGFAFSSIGDGVTFDIDADGKADQIAWTKDDGILAYDIDGNGLIDNGSEIFTPDFNGGKFASGVAALASLDTNGDGVIDANDDAFSKLKIWVDANNNGISDEGELSSLFDNGVTSISLTTDNTGGQEDGQTVFSKGTFTFADGSTGDFMEVGFDTIFGSDADPLTVMGTDGDDILHGGMGKVVMTGGAGNDTFVFDGTALDELDVADVITDFNGDGDVLDVTALLDSLLGEQASAETAASHLRATVDDGNTTVSVQTGADTWKDVVVLQNHDTAIKVLFDDKHTVVTPHD</sequence>
<dbReference type="CDD" id="cd00198">
    <property type="entry name" value="vWFA"/>
    <property type="match status" value="1"/>
</dbReference>
<organism evidence="4 5">
    <name type="scientific">Rhizobium rosettiformans</name>
    <dbReference type="NCBI Taxonomy" id="1368430"/>
    <lineage>
        <taxon>Bacteria</taxon>
        <taxon>Pseudomonadati</taxon>
        <taxon>Pseudomonadota</taxon>
        <taxon>Alphaproteobacteria</taxon>
        <taxon>Hyphomicrobiales</taxon>
        <taxon>Rhizobiaceae</taxon>
        <taxon>Rhizobium/Agrobacterium group</taxon>
        <taxon>Rhizobium</taxon>
    </lineage>
</organism>
<keyword evidence="5" id="KW-1185">Reference proteome</keyword>
<dbReference type="Proteomes" id="UP000596351">
    <property type="component" value="Chromosome"/>
</dbReference>
<dbReference type="InterPro" id="IPR014755">
    <property type="entry name" value="Cu-Rt/internalin_Ig-like"/>
</dbReference>
<evidence type="ECO:0000313" key="5">
    <source>
        <dbReference type="Proteomes" id="UP000596351"/>
    </source>
</evidence>
<dbReference type="InterPro" id="IPR011049">
    <property type="entry name" value="Serralysin-like_metalloprot_C"/>
</dbReference>
<dbReference type="InterPro" id="IPR036465">
    <property type="entry name" value="vWFA_dom_sf"/>
</dbReference>
<dbReference type="InterPro" id="IPR018511">
    <property type="entry name" value="Hemolysin-typ_Ca-bd_CS"/>
</dbReference>
<dbReference type="InterPro" id="IPR044048">
    <property type="entry name" value="Big_12"/>
</dbReference>
<feature type="compositionally biased region" description="Basic and acidic residues" evidence="2">
    <location>
        <begin position="387"/>
        <end position="399"/>
    </location>
</feature>
<dbReference type="PROSITE" id="PS50234">
    <property type="entry name" value="VWFA"/>
    <property type="match status" value="1"/>
</dbReference>
<dbReference type="PANTHER" id="PTHR34677">
    <property type="match status" value="1"/>
</dbReference>
<gene>
    <name evidence="4" type="ORF">D4A92_09835</name>
</gene>
<dbReference type="PROSITE" id="PS00330">
    <property type="entry name" value="HEMOLYSIN_CALCIUM"/>
    <property type="match status" value="3"/>
</dbReference>